<dbReference type="Pfam" id="PF05036">
    <property type="entry name" value="SPOR"/>
    <property type="match status" value="1"/>
</dbReference>
<name>A0ABU3GXB9_9SPHI</name>
<evidence type="ECO:0000259" key="2">
    <source>
        <dbReference type="PROSITE" id="PS51724"/>
    </source>
</evidence>
<dbReference type="Proteomes" id="UP001258315">
    <property type="component" value="Unassembled WGS sequence"/>
</dbReference>
<evidence type="ECO:0000313" key="3">
    <source>
        <dbReference type="EMBL" id="MDT3404414.1"/>
    </source>
</evidence>
<evidence type="ECO:0000256" key="1">
    <source>
        <dbReference type="SAM" id="SignalP"/>
    </source>
</evidence>
<comment type="caution">
    <text evidence="3">The sequence shown here is derived from an EMBL/GenBank/DDBJ whole genome shotgun (WGS) entry which is preliminary data.</text>
</comment>
<accession>A0ABU3GXB9</accession>
<keyword evidence="4" id="KW-1185">Reference proteome</keyword>
<dbReference type="EMBL" id="JAVLVU010000001">
    <property type="protein sequence ID" value="MDT3404414.1"/>
    <property type="molecule type" value="Genomic_DNA"/>
</dbReference>
<dbReference type="PROSITE" id="PS51724">
    <property type="entry name" value="SPOR"/>
    <property type="match status" value="1"/>
</dbReference>
<dbReference type="SUPFAM" id="SSF110997">
    <property type="entry name" value="Sporulation related repeat"/>
    <property type="match status" value="1"/>
</dbReference>
<dbReference type="RefSeq" id="WP_311951742.1">
    <property type="nucleotide sequence ID" value="NZ_JAVLVU010000001.1"/>
</dbReference>
<dbReference type="InterPro" id="IPR007730">
    <property type="entry name" value="SPOR-like_dom"/>
</dbReference>
<dbReference type="InterPro" id="IPR036680">
    <property type="entry name" value="SPOR-like_sf"/>
</dbReference>
<protein>
    <recommendedName>
        <fullName evidence="2">SPOR domain-containing protein</fullName>
    </recommendedName>
</protein>
<keyword evidence="1" id="KW-0732">Signal</keyword>
<organism evidence="3 4">
    <name type="scientific">Mucilaginibacter terrae</name>
    <dbReference type="NCBI Taxonomy" id="1955052"/>
    <lineage>
        <taxon>Bacteria</taxon>
        <taxon>Pseudomonadati</taxon>
        <taxon>Bacteroidota</taxon>
        <taxon>Sphingobacteriia</taxon>
        <taxon>Sphingobacteriales</taxon>
        <taxon>Sphingobacteriaceae</taxon>
        <taxon>Mucilaginibacter</taxon>
    </lineage>
</organism>
<feature type="signal peptide" evidence="1">
    <location>
        <begin position="1"/>
        <end position="36"/>
    </location>
</feature>
<feature type="chain" id="PRO_5047376054" description="SPOR domain-containing protein" evidence="1">
    <location>
        <begin position="37"/>
        <end position="163"/>
    </location>
</feature>
<evidence type="ECO:0000313" key="4">
    <source>
        <dbReference type="Proteomes" id="UP001258315"/>
    </source>
</evidence>
<dbReference type="Gene3D" id="3.30.70.1070">
    <property type="entry name" value="Sporulation related repeat"/>
    <property type="match status" value="1"/>
</dbReference>
<feature type="domain" description="SPOR" evidence="2">
    <location>
        <begin position="74"/>
        <end position="154"/>
    </location>
</feature>
<sequence length="163" mass="18367">MVYNSSIKLITKTIRSLRVLMAIAGFLLLSHLPALAQAQQPERGKLEVIKDPRIDSLIANRAELSKGMGRAVSNASGYGYRVQFFIGPNRKNAFDAQNRMQQMHPELRTYINYAEPNFKVKAGDFRTRLEASKLMQELKGTFSSLFIISEKINPPKLDANPNL</sequence>
<gene>
    <name evidence="3" type="ORF">QE417_003486</name>
</gene>
<reference evidence="4" key="1">
    <citation type="submission" date="2023-07" db="EMBL/GenBank/DDBJ databases">
        <title>Functional and genomic diversity of the sorghum phyllosphere microbiome.</title>
        <authorList>
            <person name="Shade A."/>
        </authorList>
    </citation>
    <scope>NUCLEOTIDE SEQUENCE [LARGE SCALE GENOMIC DNA]</scope>
    <source>
        <strain evidence="4">SORGH_AS_0422</strain>
    </source>
</reference>
<proteinExistence type="predicted"/>